<organism evidence="2 3">
    <name type="scientific">Salinirubellus salinus</name>
    <dbReference type="NCBI Taxonomy" id="1364945"/>
    <lineage>
        <taxon>Archaea</taxon>
        <taxon>Methanobacteriati</taxon>
        <taxon>Methanobacteriota</taxon>
        <taxon>Stenosarchaea group</taxon>
        <taxon>Halobacteria</taxon>
        <taxon>Halobacteriales</taxon>
        <taxon>Natronomonadaceae</taxon>
        <taxon>Salinirubellus</taxon>
    </lineage>
</organism>
<keyword evidence="3" id="KW-1185">Reference proteome</keyword>
<dbReference type="Gene3D" id="3.40.640.10">
    <property type="entry name" value="Type I PLP-dependent aspartate aminotransferase-like (Major domain)"/>
    <property type="match status" value="1"/>
</dbReference>
<dbReference type="GO" id="GO:0008483">
    <property type="term" value="F:transaminase activity"/>
    <property type="evidence" value="ECO:0007669"/>
    <property type="project" value="UniProtKB-KW"/>
</dbReference>
<dbReference type="InterPro" id="IPR015424">
    <property type="entry name" value="PyrdxlP-dep_Trfase"/>
</dbReference>
<dbReference type="PIRSF" id="PIRSF000390">
    <property type="entry name" value="PLP_StrS"/>
    <property type="match status" value="1"/>
</dbReference>
<name>A0A9E7U4H7_9EURY</name>
<evidence type="ECO:0000313" key="3">
    <source>
        <dbReference type="Proteomes" id="UP001057580"/>
    </source>
</evidence>
<comment type="similarity">
    <text evidence="1">Belongs to the DegT/DnrJ/EryC1 family.</text>
</comment>
<keyword evidence="2" id="KW-0808">Transferase</keyword>
<dbReference type="PANTHER" id="PTHR30244:SF34">
    <property type="entry name" value="DTDP-4-AMINO-4,6-DIDEOXYGALACTOSE TRANSAMINASE"/>
    <property type="match status" value="1"/>
</dbReference>
<dbReference type="Proteomes" id="UP001057580">
    <property type="component" value="Chromosome"/>
</dbReference>
<evidence type="ECO:0000256" key="1">
    <source>
        <dbReference type="RuleBase" id="RU004508"/>
    </source>
</evidence>
<gene>
    <name evidence="2" type="ORF">N0B31_19705</name>
</gene>
<accession>A0A9E7U4H7</accession>
<dbReference type="SUPFAM" id="SSF53383">
    <property type="entry name" value="PLP-dependent transferases"/>
    <property type="match status" value="1"/>
</dbReference>
<reference evidence="2" key="1">
    <citation type="submission" date="2022-09" db="EMBL/GenBank/DDBJ databases">
        <title>Diverse halophilic archaea isolated from saline environments.</title>
        <authorList>
            <person name="Cui H.-L."/>
        </authorList>
    </citation>
    <scope>NUCLEOTIDE SEQUENCE</scope>
    <source>
        <strain evidence="2">ZS-35-S2</strain>
    </source>
</reference>
<dbReference type="GeneID" id="74944697"/>
<dbReference type="EMBL" id="CP104003">
    <property type="protein sequence ID" value="UWM54330.1"/>
    <property type="molecule type" value="Genomic_DNA"/>
</dbReference>
<keyword evidence="2" id="KW-0032">Aminotransferase</keyword>
<dbReference type="KEGG" id="ssai:N0B31_19705"/>
<sequence length="358" mass="38367">MIDVASPSVGERELAAVREVLESGYLADGPEVRAFEREFADTVGAGHAVATSNGTTALHAALHALGIGDGDRVVTTPFSFVATANAIRFCGAEPVFADVDPRTCNLDPAAVERVVQREPVDAILAVHLYGLPAGMDRLRRLADRHSLLLVEDAAQAHGATYRGESVGALGDAAAFSFYPTKNMTTGEGGMVTTDDEAVAERAARFVNHGRSDASTHEALGHNFRLTSVAAAIGRVQLERLPEFVEARRANARRLDEAVAETALVGPPDPPGVRHAYHQYTVRSDDRERLERHLEDAGVGTGVYYPRPIHEQPAYDHVDASLPVAERLAEEVLSVPVHPALDEHELETVADALGGYDHA</sequence>
<protein>
    <submittedName>
        <fullName evidence="2">DegT/DnrJ/EryC1/StrS family aminotransferase</fullName>
    </submittedName>
</protein>
<dbReference type="Pfam" id="PF01041">
    <property type="entry name" value="DegT_DnrJ_EryC1"/>
    <property type="match status" value="1"/>
</dbReference>
<dbReference type="GO" id="GO:0000271">
    <property type="term" value="P:polysaccharide biosynthetic process"/>
    <property type="evidence" value="ECO:0007669"/>
    <property type="project" value="TreeGrafter"/>
</dbReference>
<dbReference type="InterPro" id="IPR015421">
    <property type="entry name" value="PyrdxlP-dep_Trfase_major"/>
</dbReference>
<dbReference type="InterPro" id="IPR015422">
    <property type="entry name" value="PyrdxlP-dep_Trfase_small"/>
</dbReference>
<dbReference type="PANTHER" id="PTHR30244">
    <property type="entry name" value="TRANSAMINASE"/>
    <property type="match status" value="1"/>
</dbReference>
<evidence type="ECO:0000313" key="2">
    <source>
        <dbReference type="EMBL" id="UWM54330.1"/>
    </source>
</evidence>
<dbReference type="AlphaFoldDB" id="A0A9E7U4H7"/>
<dbReference type="Gene3D" id="3.90.1150.10">
    <property type="entry name" value="Aspartate Aminotransferase, domain 1"/>
    <property type="match status" value="1"/>
</dbReference>
<dbReference type="GO" id="GO:0030170">
    <property type="term" value="F:pyridoxal phosphate binding"/>
    <property type="evidence" value="ECO:0007669"/>
    <property type="project" value="TreeGrafter"/>
</dbReference>
<proteinExistence type="inferred from homology"/>
<dbReference type="RefSeq" id="WP_260593350.1">
    <property type="nucleotide sequence ID" value="NZ_CP104003.1"/>
</dbReference>
<keyword evidence="1" id="KW-0663">Pyridoxal phosphate</keyword>
<dbReference type="InterPro" id="IPR000653">
    <property type="entry name" value="DegT/StrS_aminotransferase"/>
</dbReference>
<dbReference type="CDD" id="cd00616">
    <property type="entry name" value="AHBA_syn"/>
    <property type="match status" value="1"/>
</dbReference>